<feature type="region of interest" description="Disordered" evidence="1">
    <location>
        <begin position="40"/>
        <end position="84"/>
    </location>
</feature>
<keyword evidence="3" id="KW-1185">Reference proteome</keyword>
<feature type="compositionally biased region" description="Basic and acidic residues" evidence="1">
    <location>
        <begin position="51"/>
        <end position="64"/>
    </location>
</feature>
<sequence>MQLLFIDNKEQLSRKDYELRDAAARSHAATFSHRYSKRWIKAKSRLPPRPGTRDTRTKPIKTADHNNSQEAASTPLVEDSEDTNAAGEADIDADAVWSAAEIMLMLLPQSILIKGQSDPFDASPVRIDSKAHELILYWRNEYLFPRHHVNAKTWYQSASAVSDWQDARWSLSDHGLGYALLAQVSASIALTVESRQHLELALVYLHRSTVALRMRLENRKEDLDSFRLFRHVALLQGVSTFARNRTAAVTHGEMLKRLYDAWLAREKRFEVKILLLTLYADVHMATTFLVRPHFKPSEKLIKAFYEASGAPPREECNVPISLTQRLNGQIVDTKSEDVILMWTQTLAITSFYGRRLWTFMNQIDLVNRILDAEDKANRQHDPTNATFFHTQAYILLAALFFIRLSTMPEHFVTKSHFSAHAALLSRLRYHLEISDSLKDWHVYSQARLWALFAGAQSEYQAALLNKQPRALASQGWFNIQLAKQSRRCELLTWVSVKEVLEGFMYFAMVPDPSEWYRELMMVQLTVGTESRSQ</sequence>
<evidence type="ECO:0008006" key="4">
    <source>
        <dbReference type="Google" id="ProtNLM"/>
    </source>
</evidence>
<evidence type="ECO:0000313" key="3">
    <source>
        <dbReference type="Proteomes" id="UP000078343"/>
    </source>
</evidence>
<dbReference type="EMBL" id="LVYI01000003">
    <property type="protein sequence ID" value="OAP62032.1"/>
    <property type="molecule type" value="Genomic_DNA"/>
</dbReference>
<protein>
    <recommendedName>
        <fullName evidence="4">Transcription factor domain-containing protein</fullName>
    </recommendedName>
</protein>
<dbReference type="Proteomes" id="UP000078343">
    <property type="component" value="Unassembled WGS sequence"/>
</dbReference>
<accession>A0A178ZQV7</accession>
<dbReference type="AlphaFoldDB" id="A0A178ZQV7"/>
<evidence type="ECO:0000313" key="2">
    <source>
        <dbReference type="EMBL" id="OAP62032.1"/>
    </source>
</evidence>
<dbReference type="RefSeq" id="XP_018695399.1">
    <property type="nucleotide sequence ID" value="XM_018835749.1"/>
</dbReference>
<proteinExistence type="predicted"/>
<reference evidence="2 3" key="1">
    <citation type="submission" date="2016-04" db="EMBL/GenBank/DDBJ databases">
        <title>Draft genome of Fonsecaea erecta CBS 125763.</title>
        <authorList>
            <person name="Weiss V.A."/>
            <person name="Vicente V.A."/>
            <person name="Raittz R.T."/>
            <person name="Moreno L.F."/>
            <person name="De Souza E.M."/>
            <person name="Pedrosa F.O."/>
            <person name="Steffens M.B."/>
            <person name="Faoro H."/>
            <person name="Tadra-Sfeir M.Z."/>
            <person name="Najafzadeh M.J."/>
            <person name="Felipe M.S."/>
            <person name="Teixeira M."/>
            <person name="Sun J."/>
            <person name="Xi L."/>
            <person name="Gomes R."/>
            <person name="De Azevedo C.M."/>
            <person name="Salgado C.G."/>
            <person name="Da Silva M.B."/>
            <person name="Nascimento M.F."/>
            <person name="Queiroz-Telles F."/>
            <person name="Attili D.S."/>
            <person name="Gorbushina A."/>
        </authorList>
    </citation>
    <scope>NUCLEOTIDE SEQUENCE [LARGE SCALE GENOMIC DNA]</scope>
    <source>
        <strain evidence="2 3">CBS 125763</strain>
    </source>
</reference>
<dbReference type="GeneID" id="30008404"/>
<evidence type="ECO:0000256" key="1">
    <source>
        <dbReference type="SAM" id="MobiDB-lite"/>
    </source>
</evidence>
<name>A0A178ZQV7_9EURO</name>
<organism evidence="2 3">
    <name type="scientific">Fonsecaea erecta</name>
    <dbReference type="NCBI Taxonomy" id="1367422"/>
    <lineage>
        <taxon>Eukaryota</taxon>
        <taxon>Fungi</taxon>
        <taxon>Dikarya</taxon>
        <taxon>Ascomycota</taxon>
        <taxon>Pezizomycotina</taxon>
        <taxon>Eurotiomycetes</taxon>
        <taxon>Chaetothyriomycetidae</taxon>
        <taxon>Chaetothyriales</taxon>
        <taxon>Herpotrichiellaceae</taxon>
        <taxon>Fonsecaea</taxon>
    </lineage>
</organism>
<gene>
    <name evidence="2" type="ORF">AYL99_04235</name>
</gene>
<comment type="caution">
    <text evidence="2">The sequence shown here is derived from an EMBL/GenBank/DDBJ whole genome shotgun (WGS) entry which is preliminary data.</text>
</comment>
<dbReference type="OrthoDB" id="10333979at2759"/>